<evidence type="ECO:0000256" key="2">
    <source>
        <dbReference type="ARBA" id="ARBA00023242"/>
    </source>
</evidence>
<keyword evidence="2" id="KW-0539">Nucleus</keyword>
<feature type="region of interest" description="Disordered" evidence="3">
    <location>
        <begin position="202"/>
        <end position="234"/>
    </location>
</feature>
<dbReference type="OrthoDB" id="427886at2759"/>
<dbReference type="STRING" id="1160509.A0A3N4IQF9"/>
<comment type="subcellular location">
    <subcellularLocation>
        <location evidence="1">Nucleus</location>
        <location evidence="1">Nucleolus</location>
    </subcellularLocation>
</comment>
<dbReference type="Pfam" id="PF08698">
    <property type="entry name" value="Fcf2"/>
    <property type="match status" value="1"/>
</dbReference>
<evidence type="ECO:0000256" key="3">
    <source>
        <dbReference type="SAM" id="MobiDB-lite"/>
    </source>
</evidence>
<dbReference type="InterPro" id="IPR014810">
    <property type="entry name" value="Fcf2_C"/>
</dbReference>
<name>A0A3N4IQF9_ASCIM</name>
<dbReference type="GO" id="GO:0005730">
    <property type="term" value="C:nucleolus"/>
    <property type="evidence" value="ECO:0007669"/>
    <property type="project" value="UniProtKB-SubCell"/>
</dbReference>
<proteinExistence type="predicted"/>
<sequence length="234" mass="27195">MASFGGVTTSMVNDDLLSDEQLQQLLQQAHERLTNKDSGAQDVVMMDETPQVSYRFPKLDTGDLPKAPLRVNDKIVRAPADITVSDTDRKFAEKEVELQEPVEARRLRLKETKELTAGSNWFDMPRTDLTPELKRDLQILKMRAVIDPKRFYKKDKQAGFPKYSQVGTIVEGATEFFSARLTRKERKRNILDEVISDKKSRNRLKEKYQEVQSKNRSGRKDFYKKLKEQRKKKV</sequence>
<protein>
    <submittedName>
        <fullName evidence="5">Fcf2-domain-containing protein</fullName>
    </submittedName>
</protein>
<organism evidence="5 6">
    <name type="scientific">Ascobolus immersus RN42</name>
    <dbReference type="NCBI Taxonomy" id="1160509"/>
    <lineage>
        <taxon>Eukaryota</taxon>
        <taxon>Fungi</taxon>
        <taxon>Dikarya</taxon>
        <taxon>Ascomycota</taxon>
        <taxon>Pezizomycotina</taxon>
        <taxon>Pezizomycetes</taxon>
        <taxon>Pezizales</taxon>
        <taxon>Ascobolaceae</taxon>
        <taxon>Ascobolus</taxon>
    </lineage>
</organism>
<dbReference type="GO" id="GO:0003723">
    <property type="term" value="F:RNA binding"/>
    <property type="evidence" value="ECO:0007669"/>
    <property type="project" value="TreeGrafter"/>
</dbReference>
<evidence type="ECO:0000313" key="6">
    <source>
        <dbReference type="Proteomes" id="UP000275078"/>
    </source>
</evidence>
<dbReference type="PANTHER" id="PTHR21686:SF12">
    <property type="entry name" value="DEOXYNUCLEOTIDYLTRANSFERASE TERMINAL-INTERACTING PROTEIN 2"/>
    <property type="match status" value="1"/>
</dbReference>
<reference evidence="5 6" key="1">
    <citation type="journal article" date="2018" name="Nat. Ecol. Evol.">
        <title>Pezizomycetes genomes reveal the molecular basis of ectomycorrhizal truffle lifestyle.</title>
        <authorList>
            <person name="Murat C."/>
            <person name="Payen T."/>
            <person name="Noel B."/>
            <person name="Kuo A."/>
            <person name="Morin E."/>
            <person name="Chen J."/>
            <person name="Kohler A."/>
            <person name="Krizsan K."/>
            <person name="Balestrini R."/>
            <person name="Da Silva C."/>
            <person name="Montanini B."/>
            <person name="Hainaut M."/>
            <person name="Levati E."/>
            <person name="Barry K.W."/>
            <person name="Belfiori B."/>
            <person name="Cichocki N."/>
            <person name="Clum A."/>
            <person name="Dockter R.B."/>
            <person name="Fauchery L."/>
            <person name="Guy J."/>
            <person name="Iotti M."/>
            <person name="Le Tacon F."/>
            <person name="Lindquist E.A."/>
            <person name="Lipzen A."/>
            <person name="Malagnac F."/>
            <person name="Mello A."/>
            <person name="Molinier V."/>
            <person name="Miyauchi S."/>
            <person name="Poulain J."/>
            <person name="Riccioni C."/>
            <person name="Rubini A."/>
            <person name="Sitrit Y."/>
            <person name="Splivallo R."/>
            <person name="Traeger S."/>
            <person name="Wang M."/>
            <person name="Zifcakova L."/>
            <person name="Wipf D."/>
            <person name="Zambonelli A."/>
            <person name="Paolocci F."/>
            <person name="Nowrousian M."/>
            <person name="Ottonello S."/>
            <person name="Baldrian P."/>
            <person name="Spatafora J.W."/>
            <person name="Henrissat B."/>
            <person name="Nagy L.G."/>
            <person name="Aury J.M."/>
            <person name="Wincker P."/>
            <person name="Grigoriev I.V."/>
            <person name="Bonfante P."/>
            <person name="Martin F.M."/>
        </authorList>
    </citation>
    <scope>NUCLEOTIDE SEQUENCE [LARGE SCALE GENOMIC DNA]</scope>
    <source>
        <strain evidence="5 6">RN42</strain>
    </source>
</reference>
<evidence type="ECO:0000259" key="4">
    <source>
        <dbReference type="Pfam" id="PF08698"/>
    </source>
</evidence>
<accession>A0A3N4IQF9</accession>
<keyword evidence="6" id="KW-1185">Reference proteome</keyword>
<dbReference type="AlphaFoldDB" id="A0A3N4IQF9"/>
<evidence type="ECO:0000313" key="5">
    <source>
        <dbReference type="EMBL" id="RPA86451.1"/>
    </source>
</evidence>
<dbReference type="Proteomes" id="UP000275078">
    <property type="component" value="Unassembled WGS sequence"/>
</dbReference>
<gene>
    <name evidence="5" type="ORF">BJ508DRAFT_411158</name>
</gene>
<dbReference type="PANTHER" id="PTHR21686">
    <property type="entry name" value="DEOXYNUCLEOTIDYLTRANSFERASE TERMINAL-INTERACTING PROTEIN 2"/>
    <property type="match status" value="1"/>
</dbReference>
<dbReference type="EMBL" id="ML119649">
    <property type="protein sequence ID" value="RPA86451.1"/>
    <property type="molecule type" value="Genomic_DNA"/>
</dbReference>
<dbReference type="InterPro" id="IPR039883">
    <property type="entry name" value="Fcf2/DNTTIP2"/>
</dbReference>
<dbReference type="GO" id="GO:0006396">
    <property type="term" value="P:RNA processing"/>
    <property type="evidence" value="ECO:0007669"/>
    <property type="project" value="TreeGrafter"/>
</dbReference>
<evidence type="ECO:0000256" key="1">
    <source>
        <dbReference type="ARBA" id="ARBA00004604"/>
    </source>
</evidence>
<feature type="domain" description="Fcf2 pre-rRNA processing C-terminal" evidence="4">
    <location>
        <begin position="115"/>
        <end position="207"/>
    </location>
</feature>